<dbReference type="EMBL" id="CAADEY010000068">
    <property type="protein sequence ID" value="VFJ58911.1"/>
    <property type="molecule type" value="Genomic_DNA"/>
</dbReference>
<name>A0A450SXY0_9GAMM</name>
<sequence>MHIYMSRFNMTQSVFEAKKRKAVTTEIYEAVMNISANISHPNRDFIEKHVFPRGYPQEFRDEIERLWREIDQDGLLAEYPA</sequence>
<protein>
    <submittedName>
        <fullName evidence="1">Uncharacterized protein</fullName>
    </submittedName>
</protein>
<proteinExistence type="predicted"/>
<gene>
    <name evidence="1" type="ORF">BECKDK2373C_GA0170839_106829</name>
</gene>
<reference evidence="1" key="1">
    <citation type="submission" date="2019-02" db="EMBL/GenBank/DDBJ databases">
        <authorList>
            <person name="Gruber-Vodicka R. H."/>
            <person name="Seah K. B. B."/>
        </authorList>
    </citation>
    <scope>NUCLEOTIDE SEQUENCE</scope>
    <source>
        <strain evidence="1">BECK_DK161</strain>
    </source>
</reference>
<dbReference type="AlphaFoldDB" id="A0A450SXY0"/>
<accession>A0A450SXY0</accession>
<organism evidence="1">
    <name type="scientific">Candidatus Kentrum sp. DK</name>
    <dbReference type="NCBI Taxonomy" id="2126562"/>
    <lineage>
        <taxon>Bacteria</taxon>
        <taxon>Pseudomonadati</taxon>
        <taxon>Pseudomonadota</taxon>
        <taxon>Gammaproteobacteria</taxon>
        <taxon>Candidatus Kentrum</taxon>
    </lineage>
</organism>
<evidence type="ECO:0000313" key="1">
    <source>
        <dbReference type="EMBL" id="VFJ58911.1"/>
    </source>
</evidence>